<sequence length="256" mass="27609">MPATCDPLPLGWRQHYAVLAAEPLQRGGPGGREKGSLELDPQQRVEALDGEALSKLRMEARHKKAVGACKHWERDNGSPVSLNGFNHVEYTIDDTTRDMGIYQFNEQVQDGALAGAVAVLDSFEELEDFVMYRVCGAVVLRCGGCKGADEHEEVKLCPIYGEAWETIRGGYLTCPKDASQPVSTKVMSPSLAADARAAIIVCCRAAEEEEGWRAPVEKSTARAGGVSKDQGPLQAGGSGACDRRGLDIHVVVRKSI</sequence>
<organism evidence="2 3">
    <name type="scientific">Blyttiomyces helicus</name>
    <dbReference type="NCBI Taxonomy" id="388810"/>
    <lineage>
        <taxon>Eukaryota</taxon>
        <taxon>Fungi</taxon>
        <taxon>Fungi incertae sedis</taxon>
        <taxon>Chytridiomycota</taxon>
        <taxon>Chytridiomycota incertae sedis</taxon>
        <taxon>Chytridiomycetes</taxon>
        <taxon>Chytridiomycetes incertae sedis</taxon>
        <taxon>Blyttiomyces</taxon>
    </lineage>
</organism>
<gene>
    <name evidence="2" type="ORF">BDK51DRAFT_34494</name>
</gene>
<dbReference type="Proteomes" id="UP000269721">
    <property type="component" value="Unassembled WGS sequence"/>
</dbReference>
<keyword evidence="3" id="KW-1185">Reference proteome</keyword>
<accession>A0A4P9WNN8</accession>
<dbReference type="AlphaFoldDB" id="A0A4P9WNN8"/>
<feature type="region of interest" description="Disordered" evidence="1">
    <location>
        <begin position="214"/>
        <end position="240"/>
    </location>
</feature>
<dbReference type="EMBL" id="KZ994489">
    <property type="protein sequence ID" value="RKO92810.1"/>
    <property type="molecule type" value="Genomic_DNA"/>
</dbReference>
<evidence type="ECO:0000313" key="2">
    <source>
        <dbReference type="EMBL" id="RKO92810.1"/>
    </source>
</evidence>
<reference evidence="3" key="1">
    <citation type="journal article" date="2018" name="Nat. Microbiol.">
        <title>Leveraging single-cell genomics to expand the fungal tree of life.</title>
        <authorList>
            <person name="Ahrendt S.R."/>
            <person name="Quandt C.A."/>
            <person name="Ciobanu D."/>
            <person name="Clum A."/>
            <person name="Salamov A."/>
            <person name="Andreopoulos B."/>
            <person name="Cheng J.F."/>
            <person name="Woyke T."/>
            <person name="Pelin A."/>
            <person name="Henrissat B."/>
            <person name="Reynolds N.K."/>
            <person name="Benny G.L."/>
            <person name="Smith M.E."/>
            <person name="James T.Y."/>
            <person name="Grigoriev I.V."/>
        </authorList>
    </citation>
    <scope>NUCLEOTIDE SEQUENCE [LARGE SCALE GENOMIC DNA]</scope>
</reference>
<evidence type="ECO:0000256" key="1">
    <source>
        <dbReference type="SAM" id="MobiDB-lite"/>
    </source>
</evidence>
<name>A0A4P9WNN8_9FUNG</name>
<evidence type="ECO:0000313" key="3">
    <source>
        <dbReference type="Proteomes" id="UP000269721"/>
    </source>
</evidence>
<proteinExistence type="predicted"/>
<protein>
    <submittedName>
        <fullName evidence="2">Uncharacterized protein</fullName>
    </submittedName>
</protein>